<feature type="signal peptide" evidence="2">
    <location>
        <begin position="1"/>
        <end position="19"/>
    </location>
</feature>
<evidence type="ECO:0000256" key="1">
    <source>
        <dbReference type="SAM" id="MobiDB-lite"/>
    </source>
</evidence>
<dbReference type="SUPFAM" id="SSF48695">
    <property type="entry name" value="Multiheme cytochromes"/>
    <property type="match status" value="1"/>
</dbReference>
<evidence type="ECO:0000313" key="4">
    <source>
        <dbReference type="Proteomes" id="UP000536179"/>
    </source>
</evidence>
<dbReference type="AlphaFoldDB" id="A0A7W5H7B1"/>
<protein>
    <submittedName>
        <fullName evidence="3">Formate-dependent nitrite reductase cytochrome c552 subunit</fullName>
    </submittedName>
</protein>
<organism evidence="3 4">
    <name type="scientific">Aporhodopirellula rubra</name>
    <dbReference type="NCBI Taxonomy" id="980271"/>
    <lineage>
        <taxon>Bacteria</taxon>
        <taxon>Pseudomonadati</taxon>
        <taxon>Planctomycetota</taxon>
        <taxon>Planctomycetia</taxon>
        <taxon>Pirellulales</taxon>
        <taxon>Pirellulaceae</taxon>
        <taxon>Aporhodopirellula</taxon>
    </lineage>
</organism>
<comment type="caution">
    <text evidence="3">The sequence shown here is derived from an EMBL/GenBank/DDBJ whole genome shotgun (WGS) entry which is preliminary data.</text>
</comment>
<name>A0A7W5H7B1_9BACT</name>
<dbReference type="RefSeq" id="WP_184306117.1">
    <property type="nucleotide sequence ID" value="NZ_JACHXU010000012.1"/>
</dbReference>
<proteinExistence type="predicted"/>
<sequence>MPRIASLIFVCLIASMVAAALVAPPQRNTDGSPAAEATLESNALADESSADAPTHPKPPTFAVTVRRPDGPPRIELAGSDPQGRSGTVACSTCHSVRPPDLQNRTAATLNEFHQGMQFNHGTIACYSCHNPDDADSLRLADGTRVDYSDVMTLCSQCHGPQATSFAHGAHGGMNGFWDLSRGPQTKNNCIDCHDPHAPSFPKMIVGFKPKDRFNAPHPEPEPH</sequence>
<dbReference type="EMBL" id="JACHXU010000012">
    <property type="protein sequence ID" value="MBB3207835.1"/>
    <property type="molecule type" value="Genomic_DNA"/>
</dbReference>
<feature type="region of interest" description="Disordered" evidence="1">
    <location>
        <begin position="42"/>
        <end position="88"/>
    </location>
</feature>
<keyword evidence="4" id="KW-1185">Reference proteome</keyword>
<reference evidence="3 4" key="1">
    <citation type="submission" date="2020-08" db="EMBL/GenBank/DDBJ databases">
        <title>Genomic Encyclopedia of Type Strains, Phase III (KMG-III): the genomes of soil and plant-associated and newly described type strains.</title>
        <authorList>
            <person name="Whitman W."/>
        </authorList>
    </citation>
    <scope>NUCLEOTIDE SEQUENCE [LARGE SCALE GENOMIC DNA]</scope>
    <source>
        <strain evidence="3 4">CECT 8075</strain>
    </source>
</reference>
<dbReference type="InterPro" id="IPR036280">
    <property type="entry name" value="Multihaem_cyt_sf"/>
</dbReference>
<keyword evidence="2" id="KW-0732">Signal</keyword>
<feature type="chain" id="PRO_5030836265" evidence="2">
    <location>
        <begin position="20"/>
        <end position="223"/>
    </location>
</feature>
<dbReference type="Proteomes" id="UP000536179">
    <property type="component" value="Unassembled WGS sequence"/>
</dbReference>
<gene>
    <name evidence="3" type="ORF">FHS27_003662</name>
</gene>
<dbReference type="Gene3D" id="1.10.1130.10">
    <property type="entry name" value="Flavocytochrome C3, Chain A"/>
    <property type="match status" value="1"/>
</dbReference>
<accession>A0A7W5H7B1</accession>
<evidence type="ECO:0000256" key="2">
    <source>
        <dbReference type="SAM" id="SignalP"/>
    </source>
</evidence>
<evidence type="ECO:0000313" key="3">
    <source>
        <dbReference type="EMBL" id="MBB3207835.1"/>
    </source>
</evidence>